<dbReference type="KEGG" id="mshj:MSHI_14680"/>
<protein>
    <submittedName>
        <fullName evidence="1">Uncharacterized protein</fullName>
    </submittedName>
</protein>
<gene>
    <name evidence="1" type="ORF">MSHI_14680</name>
</gene>
<dbReference type="AlphaFoldDB" id="A0A7I7MP09"/>
<reference evidence="1 2" key="1">
    <citation type="journal article" date="2019" name="Emerg. Microbes Infect.">
        <title>Comprehensive subspecies identification of 175 nontuberculous mycobacteria species based on 7547 genomic profiles.</title>
        <authorList>
            <person name="Matsumoto Y."/>
            <person name="Kinjo T."/>
            <person name="Motooka D."/>
            <person name="Nabeya D."/>
            <person name="Jung N."/>
            <person name="Uechi K."/>
            <person name="Horii T."/>
            <person name="Iida T."/>
            <person name="Fujita J."/>
            <person name="Nakamura S."/>
        </authorList>
    </citation>
    <scope>NUCLEOTIDE SEQUENCE [LARGE SCALE GENOMIC DNA]</scope>
    <source>
        <strain evidence="1 2">JCM 14233</strain>
    </source>
</reference>
<dbReference type="Proteomes" id="UP000467236">
    <property type="component" value="Chromosome"/>
</dbReference>
<accession>A0A7I7MP09</accession>
<evidence type="ECO:0000313" key="1">
    <source>
        <dbReference type="EMBL" id="BBX73562.1"/>
    </source>
</evidence>
<sequence>MFGPWSPTLFGNAVPHVVVDQRWRPIVGSEKAELPDQRTSRRPCFSRAAAPIGVYNGQQAIIVYDLRPVPLWPKYWIQALAHHFHRRLSPSPKIDISLVDDCIRFSIFVSTDVSAEDLCKLDDAVYDSVRNAGRAIATEQTALDHKLDEVRQRRMENWDESYFCW</sequence>
<name>A0A7I7MP09_9MYCO</name>
<evidence type="ECO:0000313" key="2">
    <source>
        <dbReference type="Proteomes" id="UP000467236"/>
    </source>
</evidence>
<organism evidence="1 2">
    <name type="scientific">Mycobacterium shinjukuense</name>
    <dbReference type="NCBI Taxonomy" id="398694"/>
    <lineage>
        <taxon>Bacteria</taxon>
        <taxon>Bacillati</taxon>
        <taxon>Actinomycetota</taxon>
        <taxon>Actinomycetes</taxon>
        <taxon>Mycobacteriales</taxon>
        <taxon>Mycobacteriaceae</taxon>
        <taxon>Mycobacterium</taxon>
    </lineage>
</organism>
<proteinExistence type="predicted"/>
<dbReference type="EMBL" id="AP022575">
    <property type="protein sequence ID" value="BBX73562.1"/>
    <property type="molecule type" value="Genomic_DNA"/>
</dbReference>
<keyword evidence="2" id="KW-1185">Reference proteome</keyword>